<evidence type="ECO:0000313" key="7">
    <source>
        <dbReference type="EMBL" id="CAF1459353.1"/>
    </source>
</evidence>
<dbReference type="InterPro" id="IPR036705">
    <property type="entry name" value="Ribosyl_crysJ1_sf"/>
</dbReference>
<keyword evidence="2" id="KW-0479">Metal-binding</keyword>
<accession>A0A815Q7W2</accession>
<evidence type="ECO:0000256" key="1">
    <source>
        <dbReference type="ARBA" id="ARBA00022737"/>
    </source>
</evidence>
<feature type="chain" id="PRO_5032301678" description="EGF-like domain-containing protein" evidence="5">
    <location>
        <begin position="24"/>
        <end position="1885"/>
    </location>
</feature>
<evidence type="ECO:0000313" key="8">
    <source>
        <dbReference type="Proteomes" id="UP000663852"/>
    </source>
</evidence>
<dbReference type="InterPro" id="IPR001258">
    <property type="entry name" value="NHL_repeat"/>
</dbReference>
<dbReference type="OrthoDB" id="410104at2759"/>
<dbReference type="InterPro" id="IPR011042">
    <property type="entry name" value="6-blade_b-propeller_TolB-like"/>
</dbReference>
<feature type="repeat" description="NHL" evidence="4">
    <location>
        <begin position="310"/>
        <end position="341"/>
    </location>
</feature>
<keyword evidence="2" id="KW-0460">Magnesium</keyword>
<keyword evidence="3" id="KW-0245">EGF-like domain</keyword>
<dbReference type="PANTHER" id="PTHR24104">
    <property type="entry name" value="E3 UBIQUITIN-PROTEIN LIGASE NHLRC1-RELATED"/>
    <property type="match status" value="1"/>
</dbReference>
<keyword evidence="1" id="KW-0677">Repeat</keyword>
<dbReference type="PROSITE" id="PS51125">
    <property type="entry name" value="NHL"/>
    <property type="match status" value="5"/>
</dbReference>
<dbReference type="PANTHER" id="PTHR24104:SF25">
    <property type="entry name" value="PROTEIN LIN-41"/>
    <property type="match status" value="1"/>
</dbReference>
<feature type="repeat" description="NHL" evidence="4">
    <location>
        <begin position="211"/>
        <end position="250"/>
    </location>
</feature>
<feature type="binding site" evidence="2">
    <location>
        <position position="1834"/>
    </location>
    <ligand>
        <name>Mg(2+)</name>
        <dbReference type="ChEBI" id="CHEBI:18420"/>
        <label>1</label>
    </ligand>
</feature>
<feature type="repeat" description="NHL" evidence="4">
    <location>
        <begin position="1187"/>
        <end position="1223"/>
    </location>
</feature>
<proteinExistence type="predicted"/>
<protein>
    <recommendedName>
        <fullName evidence="6">EGF-like domain-containing protein</fullName>
    </recommendedName>
</protein>
<dbReference type="EMBL" id="CAJNOJ010000470">
    <property type="protein sequence ID" value="CAF1459353.1"/>
    <property type="molecule type" value="Genomic_DNA"/>
</dbReference>
<dbReference type="SUPFAM" id="SSF57196">
    <property type="entry name" value="EGF/Laminin"/>
    <property type="match status" value="1"/>
</dbReference>
<dbReference type="Pfam" id="PF03747">
    <property type="entry name" value="ADP_ribosyl_GH"/>
    <property type="match status" value="1"/>
</dbReference>
<evidence type="ECO:0000259" key="6">
    <source>
        <dbReference type="PROSITE" id="PS50026"/>
    </source>
</evidence>
<evidence type="ECO:0000256" key="4">
    <source>
        <dbReference type="PROSITE-ProRule" id="PRU00504"/>
    </source>
</evidence>
<dbReference type="Gene3D" id="1.10.4080.10">
    <property type="entry name" value="ADP-ribosylation/Crystallin J1"/>
    <property type="match status" value="1"/>
</dbReference>
<dbReference type="SUPFAM" id="SSF101898">
    <property type="entry name" value="NHL repeat"/>
    <property type="match status" value="3"/>
</dbReference>
<evidence type="ECO:0000256" key="3">
    <source>
        <dbReference type="PROSITE-ProRule" id="PRU00076"/>
    </source>
</evidence>
<feature type="signal peptide" evidence="5">
    <location>
        <begin position="1"/>
        <end position="23"/>
    </location>
</feature>
<dbReference type="InterPro" id="IPR005502">
    <property type="entry name" value="Ribosyl_crysJ1"/>
</dbReference>
<name>A0A815Q7W2_ADIRI</name>
<dbReference type="SUPFAM" id="SSF56399">
    <property type="entry name" value="ADP-ribosylation"/>
    <property type="match status" value="1"/>
</dbReference>
<dbReference type="SUPFAM" id="SSF101478">
    <property type="entry name" value="ADP-ribosylglycohydrolase"/>
    <property type="match status" value="1"/>
</dbReference>
<feature type="domain" description="EGF-like" evidence="6">
    <location>
        <begin position="1302"/>
        <end position="1343"/>
    </location>
</feature>
<dbReference type="CDD" id="cd00053">
    <property type="entry name" value="EGF"/>
    <property type="match status" value="1"/>
</dbReference>
<feature type="binding site" evidence="2">
    <location>
        <position position="1595"/>
    </location>
    <ligand>
        <name>Mg(2+)</name>
        <dbReference type="ChEBI" id="CHEBI:18420"/>
        <label>1</label>
    </ligand>
</feature>
<comment type="caution">
    <text evidence="3">Lacks conserved residue(s) required for the propagation of feature annotation.</text>
</comment>
<comment type="caution">
    <text evidence="7">The sequence shown here is derived from an EMBL/GenBank/DDBJ whole genome shotgun (WGS) entry which is preliminary data.</text>
</comment>
<dbReference type="InterPro" id="IPR050952">
    <property type="entry name" value="TRIM-NHL_E3_ligases"/>
</dbReference>
<dbReference type="SUPFAM" id="SSF63829">
    <property type="entry name" value="Calcium-dependent phosphotriesterase"/>
    <property type="match status" value="1"/>
</dbReference>
<evidence type="ECO:0000256" key="5">
    <source>
        <dbReference type="SAM" id="SignalP"/>
    </source>
</evidence>
<evidence type="ECO:0000256" key="2">
    <source>
        <dbReference type="PIRSR" id="PIRSR605502-1"/>
    </source>
</evidence>
<dbReference type="InterPro" id="IPR000742">
    <property type="entry name" value="EGF"/>
</dbReference>
<dbReference type="Gene3D" id="2.120.10.30">
    <property type="entry name" value="TolB, C-terminal domain"/>
    <property type="match status" value="5"/>
</dbReference>
<dbReference type="Gene3D" id="2.10.25.10">
    <property type="entry name" value="Laminin"/>
    <property type="match status" value="1"/>
</dbReference>
<dbReference type="Proteomes" id="UP000663852">
    <property type="component" value="Unassembled WGS sequence"/>
</dbReference>
<dbReference type="GO" id="GO:0008270">
    <property type="term" value="F:zinc ion binding"/>
    <property type="evidence" value="ECO:0007669"/>
    <property type="project" value="UniProtKB-KW"/>
</dbReference>
<comment type="cofactor">
    <cofactor evidence="2">
        <name>Mg(2+)</name>
        <dbReference type="ChEBI" id="CHEBI:18420"/>
    </cofactor>
    <text evidence="2">Binds 2 magnesium ions per subunit.</text>
</comment>
<sequence length="1885" mass="210016">MVITDGFRFLCVFSLAVKQCLDATSTTQETVTLTVALSGTTANEKFSSEKTILWSDASYNQPRFNKLSIWSPRAVIFAMNETFGTELYSISITKTNSIYVLDHASGEIHVWTSDTSNSTNTIAANFTNPAAIFVTSSGDVFVDNGNITGQVDRWMAATNTSVPIMYVNSSCYGLFVDVSNSLYCSMHFEHKVVKRHLGDNDTTLIVVAGNGTSGTQADTLSNPVGIFVDTNFDLYVADYGNSRIQLFASGTSNAITKASSSYLNRPSSVVLDKEKKLYVVDNHHHRIVRVSDAGFQCIIGCYSSAAAINELFLPWSMAFDSHGNIYVVDRNNSRIEKFLLLNKTTDISYNQPSLDDHRTWNPTMIIFAENDTVGTKSYGIFVNKSNYVYIADYENHAVHVWSNTSNHSQKITYNNLMNPASIFLTLNTDVFVDNGNITGQVDRWMAATNTSVPVMYVNSSCYGLFVDVSNSLYCSMHFEHKVVKRWLDGNDTLVTTVAGNGTSDFQANTLSNPVGIFVDTNLDLYVADYGNDRVQLYRFGDMSGITVAGSSSVNQTLPLHGPTCILLDGYKYLFIVDSNENRIVRSTSSDFLCIIGCYRSSVASNELFLPWSMAFDSYGNIFVIDRDHRRIGKYILLNNTEDISYNHPSFDTVEAWNPNAIVLASNDTLGTELYSISITKTNSIYVLDHASGEIHVWTSDTSNSTNTIAANFTNPAAIFVTSSGDVFVDNGNITGQVDRWMAATNTSVPVMYVNSSCYGLFVDVSNSLYCSMHFEHKVVKRWLDGNDTLLTTVAGNGTSGTQADTLSNPVGIFVDTNFGLYVADYGNDRIQVFTFGDIQGRTEVSGNLLNGPSGIILDNSKYLFIVDSNNNRIIRSTHIGFQCIIGCYSSSSSTNELFLPWSMAFDNDGNIYVVDRNNSRIETFLLFNKTTDISYNQPSFCPLSTWNESVVTFANISTVGKEPNGLFVTKRDLVYIAQRDTGRIRIWVNSSWSETTSFAGYHMNSSSIFVSTNNDIFVDNGDSAGQVDKLTANQNISTPVMYVNSSCYDLFVDITNSLYCSIQSQHTVVKRWLADNDTILTTVAGNGTADLKPNRLSQPAGIFVHVNLRLYVADYGNDRIQLFLFGEINGSTIAGNTSMNCTITLNGPTDVLLNEHKYLFIVDSNNHRIVRSGPNGFYCIIGCNGGGSSSNQLSYPDRMAFDSNGSIFVTDTENSRIQKFLISTLRCNLPTSQQTVFTSTALSTQISTFSHQGISPTNVSDSTTHVSSSMTTSLSSTSSSSVSTFIAPSCSSNTIGITCNISSTPCQIMQPCQNDGTCFDNNINSKSYDCLCLKGFNGTLRAELREHLTPWFSYLKLFLTALYKLPSIKRTVWRGVHGDVSEHYKNNYIWWGFSSCTETMDVLEQFIGRTGVRTIFMVDCLNGKNIRNHSVYENENEILLMPGTYLLVRSKWSPVDGLHMIHLEEVIPPHRLLAPPVDISSLTNSSISIETEVQSLDLPRDRINRSDKFWLDRQNQYIDHQSTKIRNQLECEIQEPSGNIDQAILTRIQGSLIGLALGDALGTPAEYRTRHYLLEQPVTDLQAGGTWNLEKGQFTSQTSMALCLANSLIARRDFIPYDQLVRYKWWYREGYMAVTGKCYDIDASTSQSIREFERRQKQFAEKHNIPVEQLDYLSDLKLLDKFNTFCSNETAADSGALVRLAPVPLFFWRNPIEAVEFSGISGEITHGDRIAYDACRYYSALIVAAFHGETKDQLLDKDFYTKHKNWFYKYPLTPEIVKVSRGSYQREDGYESGIRGKGYIVSALEAALWAFWCDEGSFEKGALSVVNLGDETGSTAAIYGQLAGAYYGYDNLPEHWLTHLYARNFIKSLSRWIAYEGQQWKSTQE</sequence>
<keyword evidence="5" id="KW-0732">Signal</keyword>
<feature type="repeat" description="NHL" evidence="4">
    <location>
        <begin position="501"/>
        <end position="540"/>
    </location>
</feature>
<dbReference type="Gene3D" id="3.90.176.10">
    <property type="entry name" value="Toxin ADP-ribosyltransferase, Chain A, domain 1"/>
    <property type="match status" value="1"/>
</dbReference>
<dbReference type="Pfam" id="PF01436">
    <property type="entry name" value="NHL"/>
    <property type="match status" value="3"/>
</dbReference>
<reference evidence="7" key="1">
    <citation type="submission" date="2021-02" db="EMBL/GenBank/DDBJ databases">
        <authorList>
            <person name="Nowell W R."/>
        </authorList>
    </citation>
    <scope>NUCLEOTIDE SEQUENCE</scope>
</reference>
<dbReference type="PROSITE" id="PS50026">
    <property type="entry name" value="EGF_3"/>
    <property type="match status" value="1"/>
</dbReference>
<feature type="repeat" description="NHL" evidence="4">
    <location>
        <begin position="797"/>
        <end position="836"/>
    </location>
</feature>
<organism evidence="7 8">
    <name type="scientific">Adineta ricciae</name>
    <name type="common">Rotifer</name>
    <dbReference type="NCBI Taxonomy" id="249248"/>
    <lineage>
        <taxon>Eukaryota</taxon>
        <taxon>Metazoa</taxon>
        <taxon>Spiralia</taxon>
        <taxon>Gnathifera</taxon>
        <taxon>Rotifera</taxon>
        <taxon>Eurotatoria</taxon>
        <taxon>Bdelloidea</taxon>
        <taxon>Adinetida</taxon>
        <taxon>Adinetidae</taxon>
        <taxon>Adineta</taxon>
    </lineage>
</organism>
<dbReference type="CDD" id="cd05819">
    <property type="entry name" value="NHL"/>
    <property type="match status" value="4"/>
</dbReference>
<gene>
    <name evidence="7" type="ORF">EDS130_LOCUS40045</name>
</gene>